<name>A0A644YJ29_9ZZZZ</name>
<protein>
    <recommendedName>
        <fullName evidence="2">Type I restriction enzyme R protein N-terminal domain-containing protein</fullName>
    </recommendedName>
</protein>
<dbReference type="AlphaFoldDB" id="A0A644YJ29"/>
<gene>
    <name evidence="1" type="ORF">SDC9_74535</name>
</gene>
<accession>A0A644YJ29</accession>
<proteinExistence type="predicted"/>
<organism evidence="1">
    <name type="scientific">bioreactor metagenome</name>
    <dbReference type="NCBI Taxonomy" id="1076179"/>
    <lineage>
        <taxon>unclassified sequences</taxon>
        <taxon>metagenomes</taxon>
        <taxon>ecological metagenomes</taxon>
    </lineage>
</organism>
<reference evidence="1" key="1">
    <citation type="submission" date="2019-08" db="EMBL/GenBank/DDBJ databases">
        <authorList>
            <person name="Kucharzyk K."/>
            <person name="Murdoch R.W."/>
            <person name="Higgins S."/>
            <person name="Loffler F."/>
        </authorList>
    </citation>
    <scope>NUCLEOTIDE SEQUENCE</scope>
</reference>
<dbReference type="EMBL" id="VSSQ01005141">
    <property type="protein sequence ID" value="MPM28018.1"/>
    <property type="molecule type" value="Genomic_DNA"/>
</dbReference>
<comment type="caution">
    <text evidence="1">The sequence shown here is derived from an EMBL/GenBank/DDBJ whole genome shotgun (WGS) entry which is preliminary data.</text>
</comment>
<evidence type="ECO:0000313" key="1">
    <source>
        <dbReference type="EMBL" id="MPM28018.1"/>
    </source>
</evidence>
<sequence length="175" mass="20630">MTLEINFKKYIEEIELIDAQNRVECDLYSIIAYIIRASKQGVNISLRDVSTRRGTEFSKRFIGDSGFPDFVIRAREMSNDAKVLGAIEVKYVTEDLDLEKHLEQLSGHINSYKQVIYTNGLVWRFYKLDKYKKDEQPVWEFRLAEERKGRIEWGGGDEWNKLLKKLDDIDWIGQK</sequence>
<evidence type="ECO:0008006" key="2">
    <source>
        <dbReference type="Google" id="ProtNLM"/>
    </source>
</evidence>